<gene>
    <name evidence="1" type="ORF">TIFTF001_034011</name>
</gene>
<dbReference type="AlphaFoldDB" id="A0AA88JA54"/>
<sequence length="121" mass="11951">MGVIEATSGPSTSAEVALSVSEVTSELSASIEAIIGWPRPSACPVTRSRPFWVIILGTLSCSTKAVRGLAKAVRGLAKATSVPTGSGEAVMGMAVATSAPSASTEVVMGGAEASSVPSVTT</sequence>
<organism evidence="1 2">
    <name type="scientific">Ficus carica</name>
    <name type="common">Common fig</name>
    <dbReference type="NCBI Taxonomy" id="3494"/>
    <lineage>
        <taxon>Eukaryota</taxon>
        <taxon>Viridiplantae</taxon>
        <taxon>Streptophyta</taxon>
        <taxon>Embryophyta</taxon>
        <taxon>Tracheophyta</taxon>
        <taxon>Spermatophyta</taxon>
        <taxon>Magnoliopsida</taxon>
        <taxon>eudicotyledons</taxon>
        <taxon>Gunneridae</taxon>
        <taxon>Pentapetalae</taxon>
        <taxon>rosids</taxon>
        <taxon>fabids</taxon>
        <taxon>Rosales</taxon>
        <taxon>Moraceae</taxon>
        <taxon>Ficeae</taxon>
        <taxon>Ficus</taxon>
    </lineage>
</organism>
<evidence type="ECO:0000313" key="2">
    <source>
        <dbReference type="Proteomes" id="UP001187192"/>
    </source>
</evidence>
<protein>
    <submittedName>
        <fullName evidence="1">Uncharacterized protein</fullName>
    </submittedName>
</protein>
<reference evidence="1" key="1">
    <citation type="submission" date="2023-07" db="EMBL/GenBank/DDBJ databases">
        <title>draft genome sequence of fig (Ficus carica).</title>
        <authorList>
            <person name="Takahashi T."/>
            <person name="Nishimura K."/>
        </authorList>
    </citation>
    <scope>NUCLEOTIDE SEQUENCE</scope>
</reference>
<keyword evidence="2" id="KW-1185">Reference proteome</keyword>
<accession>A0AA88JA54</accession>
<dbReference type="EMBL" id="BTGU01000202">
    <property type="protein sequence ID" value="GMN64956.1"/>
    <property type="molecule type" value="Genomic_DNA"/>
</dbReference>
<evidence type="ECO:0000313" key="1">
    <source>
        <dbReference type="EMBL" id="GMN64956.1"/>
    </source>
</evidence>
<dbReference type="Proteomes" id="UP001187192">
    <property type="component" value="Unassembled WGS sequence"/>
</dbReference>
<name>A0AA88JA54_FICCA</name>
<proteinExistence type="predicted"/>
<comment type="caution">
    <text evidence="1">The sequence shown here is derived from an EMBL/GenBank/DDBJ whole genome shotgun (WGS) entry which is preliminary data.</text>
</comment>